<sequence length="144" mass="16408">MRGLIPYRRSNGDANGIANYFDDFEKAFFGGMPSFGYGTFRTDVMDKGDHFLLKTDLPGVAKEDIHLDIHGDDLMISVQHEESKEEKKENFLRRERAYGSYCRSFDISDVDADKIKAAYHNGVLELTLPKRGDQALRGKQIQID</sequence>
<evidence type="ECO:0000259" key="1">
    <source>
        <dbReference type="PROSITE" id="PS01031"/>
    </source>
</evidence>
<gene>
    <name evidence="2" type="ORF">SDC9_155209</name>
</gene>
<dbReference type="Pfam" id="PF00011">
    <property type="entry name" value="HSP20"/>
    <property type="match status" value="1"/>
</dbReference>
<dbReference type="PROSITE" id="PS01031">
    <property type="entry name" value="SHSP"/>
    <property type="match status" value="1"/>
</dbReference>
<evidence type="ECO:0000313" key="2">
    <source>
        <dbReference type="EMBL" id="MPN07936.1"/>
    </source>
</evidence>
<dbReference type="InterPro" id="IPR002068">
    <property type="entry name" value="A-crystallin/Hsp20_dom"/>
</dbReference>
<comment type="caution">
    <text evidence="2">The sequence shown here is derived from an EMBL/GenBank/DDBJ whole genome shotgun (WGS) entry which is preliminary data.</text>
</comment>
<dbReference type="CDD" id="cd06471">
    <property type="entry name" value="ACD_LpsHSP_like"/>
    <property type="match status" value="1"/>
</dbReference>
<dbReference type="InterPro" id="IPR008978">
    <property type="entry name" value="HSP20-like_chaperone"/>
</dbReference>
<organism evidence="2">
    <name type="scientific">bioreactor metagenome</name>
    <dbReference type="NCBI Taxonomy" id="1076179"/>
    <lineage>
        <taxon>unclassified sequences</taxon>
        <taxon>metagenomes</taxon>
        <taxon>ecological metagenomes</taxon>
    </lineage>
</organism>
<proteinExistence type="predicted"/>
<dbReference type="SUPFAM" id="SSF49764">
    <property type="entry name" value="HSP20-like chaperones"/>
    <property type="match status" value="1"/>
</dbReference>
<accession>A0A645F2T4</accession>
<feature type="domain" description="SHSP" evidence="1">
    <location>
        <begin position="33"/>
        <end position="144"/>
    </location>
</feature>
<dbReference type="PANTHER" id="PTHR11527">
    <property type="entry name" value="HEAT-SHOCK PROTEIN 20 FAMILY MEMBER"/>
    <property type="match status" value="1"/>
</dbReference>
<dbReference type="EMBL" id="VSSQ01053945">
    <property type="protein sequence ID" value="MPN07936.1"/>
    <property type="molecule type" value="Genomic_DNA"/>
</dbReference>
<reference evidence="2" key="1">
    <citation type="submission" date="2019-08" db="EMBL/GenBank/DDBJ databases">
        <authorList>
            <person name="Kucharzyk K."/>
            <person name="Murdoch R.W."/>
            <person name="Higgins S."/>
            <person name="Loffler F."/>
        </authorList>
    </citation>
    <scope>NUCLEOTIDE SEQUENCE</scope>
</reference>
<dbReference type="Gene3D" id="2.60.40.790">
    <property type="match status" value="1"/>
</dbReference>
<keyword evidence="2" id="KW-0346">Stress response</keyword>
<dbReference type="AlphaFoldDB" id="A0A645F2T4"/>
<protein>
    <submittedName>
        <fullName evidence="2">18 kDa heat shock protein</fullName>
    </submittedName>
</protein>
<name>A0A645F2T4_9ZZZZ</name>
<dbReference type="InterPro" id="IPR031107">
    <property type="entry name" value="Small_HSP"/>
</dbReference>